<evidence type="ECO:0000256" key="1">
    <source>
        <dbReference type="ARBA" id="ARBA00022723"/>
    </source>
</evidence>
<feature type="domain" description="Peptidase M20 dimerisation" evidence="3">
    <location>
        <begin position="154"/>
        <end position="253"/>
    </location>
</feature>
<dbReference type="InterPro" id="IPR002933">
    <property type="entry name" value="Peptidase_M20"/>
</dbReference>
<dbReference type="InterPro" id="IPR011650">
    <property type="entry name" value="Peptidase_M20_dimer"/>
</dbReference>
<dbReference type="RefSeq" id="WP_369017878.1">
    <property type="nucleotide sequence ID" value="NZ_CP121689.1"/>
</dbReference>
<dbReference type="Proteomes" id="UP001461341">
    <property type="component" value="Chromosome"/>
</dbReference>
<dbReference type="InterPro" id="IPR036264">
    <property type="entry name" value="Bact_exopeptidase_dim_dom"/>
</dbReference>
<dbReference type="SUPFAM" id="SSF55031">
    <property type="entry name" value="Bacterial exopeptidase dimerisation domain"/>
    <property type="match status" value="1"/>
</dbReference>
<keyword evidence="2" id="KW-0378">Hydrolase</keyword>
<keyword evidence="5" id="KW-1185">Reference proteome</keyword>
<reference evidence="4 5" key="1">
    <citation type="submission" date="2023-03" db="EMBL/GenBank/DDBJ databases">
        <title>Novel Species.</title>
        <authorList>
            <person name="Ma S."/>
        </authorList>
    </citation>
    <scope>NUCLEOTIDE SEQUENCE [LARGE SCALE GENOMIC DNA]</scope>
    <source>
        <strain evidence="4 5">B11</strain>
    </source>
</reference>
<sequence>MQAIEILEKLYQFYSPSAQERDLLSWIAAFLKERGFDVFWQEYDPGRFNLYAFRGDTPFLLATHVDVYYGGRPNRLLLKNGFFYGPGVVDVRGQIAALLDVVSRVDAPFALAFFSEEETSGAGSWHFEAHREFRGAVVLEPTQLSIANLLAGDVEVRLTLEGLIRHGAFQKSAVNPISFSCKLLAKCEELVTSWGSDSRFCPPLSLMVGKIEGGETSYVVPGNCVIECSFPFAPPQTLQDVKQEIVLLLESNEVHFEILDENPAFAISEKEPVVSLLKKAFCKAFDKEPVFSGMPSWTDATYLNLKGIPAVVFGAGDLALAHSPHETLSIEDLSSLVEVLCQFAREYI</sequence>
<evidence type="ECO:0000256" key="2">
    <source>
        <dbReference type="ARBA" id="ARBA00022801"/>
    </source>
</evidence>
<dbReference type="Gene3D" id="3.40.630.10">
    <property type="entry name" value="Zn peptidases"/>
    <property type="match status" value="1"/>
</dbReference>
<name>A0ABZ2Y9Q0_9BACT</name>
<evidence type="ECO:0000259" key="3">
    <source>
        <dbReference type="Pfam" id="PF07687"/>
    </source>
</evidence>
<proteinExistence type="predicted"/>
<organism evidence="4 5">
    <name type="scientific">Thermatribacter velox</name>
    <dbReference type="NCBI Taxonomy" id="3039681"/>
    <lineage>
        <taxon>Bacteria</taxon>
        <taxon>Pseudomonadati</taxon>
        <taxon>Atribacterota</taxon>
        <taxon>Atribacteria</taxon>
        <taxon>Atribacterales</taxon>
        <taxon>Thermatribacteraceae</taxon>
        <taxon>Thermatribacter</taxon>
    </lineage>
</organism>
<dbReference type="Pfam" id="PF07687">
    <property type="entry name" value="M20_dimer"/>
    <property type="match status" value="1"/>
</dbReference>
<accession>A0ABZ2Y9Q0</accession>
<dbReference type="EMBL" id="CP121689">
    <property type="protein sequence ID" value="WZL75728.1"/>
    <property type="molecule type" value="Genomic_DNA"/>
</dbReference>
<dbReference type="Gene3D" id="3.30.70.360">
    <property type="match status" value="1"/>
</dbReference>
<evidence type="ECO:0000313" key="4">
    <source>
        <dbReference type="EMBL" id="WZL75728.1"/>
    </source>
</evidence>
<gene>
    <name evidence="4" type="ORF">QBE54_09075</name>
</gene>
<dbReference type="PANTHER" id="PTHR43808">
    <property type="entry name" value="ACETYLORNITHINE DEACETYLASE"/>
    <property type="match status" value="1"/>
</dbReference>
<dbReference type="PANTHER" id="PTHR43808:SF25">
    <property type="entry name" value="PEPTIDASE M20 DIMERISATION DOMAIN-CONTAINING PROTEIN"/>
    <property type="match status" value="1"/>
</dbReference>
<protein>
    <submittedName>
        <fullName evidence="4">M20/M25/M40 family metallo-hydrolase</fullName>
    </submittedName>
</protein>
<keyword evidence="1" id="KW-0479">Metal-binding</keyword>
<dbReference type="Pfam" id="PF01546">
    <property type="entry name" value="Peptidase_M20"/>
    <property type="match status" value="1"/>
</dbReference>
<dbReference type="InterPro" id="IPR050072">
    <property type="entry name" value="Peptidase_M20A"/>
</dbReference>
<evidence type="ECO:0000313" key="5">
    <source>
        <dbReference type="Proteomes" id="UP001461341"/>
    </source>
</evidence>
<dbReference type="SUPFAM" id="SSF53187">
    <property type="entry name" value="Zn-dependent exopeptidases"/>
    <property type="match status" value="1"/>
</dbReference>